<feature type="domain" description="Glutamine amidotransferase" evidence="1">
    <location>
        <begin position="35"/>
        <end position="206"/>
    </location>
</feature>
<dbReference type="Proteomes" id="UP000812966">
    <property type="component" value="Unassembled WGS sequence"/>
</dbReference>
<comment type="caution">
    <text evidence="2">The sequence shown here is derived from an EMBL/GenBank/DDBJ whole genome shotgun (WGS) entry which is preliminary data.</text>
</comment>
<dbReference type="CDD" id="cd01741">
    <property type="entry name" value="GATase1_1"/>
    <property type="match status" value="1"/>
</dbReference>
<protein>
    <recommendedName>
        <fullName evidence="1">Glutamine amidotransferase domain-containing protein</fullName>
    </recommendedName>
</protein>
<dbReference type="InterPro" id="IPR017926">
    <property type="entry name" value="GATASE"/>
</dbReference>
<gene>
    <name evidence="2" type="ORF">FFLO_05330</name>
</gene>
<organism evidence="2 3">
    <name type="scientific">Filobasidium floriforme</name>
    <dbReference type="NCBI Taxonomy" id="5210"/>
    <lineage>
        <taxon>Eukaryota</taxon>
        <taxon>Fungi</taxon>
        <taxon>Dikarya</taxon>
        <taxon>Basidiomycota</taxon>
        <taxon>Agaricomycotina</taxon>
        <taxon>Tremellomycetes</taxon>
        <taxon>Filobasidiales</taxon>
        <taxon>Filobasidiaceae</taxon>
        <taxon>Filobasidium</taxon>
    </lineage>
</organism>
<evidence type="ECO:0000313" key="3">
    <source>
        <dbReference type="Proteomes" id="UP000812966"/>
    </source>
</evidence>
<name>A0A8K0NRG6_9TREE</name>
<accession>A0A8K0NRG6</accession>
<reference evidence="2" key="1">
    <citation type="submission" date="2020-04" db="EMBL/GenBank/DDBJ databases">
        <title>Analysis of mating type loci in Filobasidium floriforme.</title>
        <authorList>
            <person name="Nowrousian M."/>
        </authorList>
    </citation>
    <scope>NUCLEOTIDE SEQUENCE</scope>
    <source>
        <strain evidence="2">CBS 6242</strain>
    </source>
</reference>
<dbReference type="PROSITE" id="PS51273">
    <property type="entry name" value="GATASE_TYPE_1"/>
    <property type="match status" value="1"/>
</dbReference>
<dbReference type="InterPro" id="IPR029062">
    <property type="entry name" value="Class_I_gatase-like"/>
</dbReference>
<keyword evidence="3" id="KW-1185">Reference proteome</keyword>
<dbReference type="GO" id="GO:0005634">
    <property type="term" value="C:nucleus"/>
    <property type="evidence" value="ECO:0007669"/>
    <property type="project" value="TreeGrafter"/>
</dbReference>
<proteinExistence type="predicted"/>
<dbReference type="PANTHER" id="PTHR42695:SF5">
    <property type="entry name" value="GLUTAMINE AMIDOTRANSFERASE YLR126C-RELATED"/>
    <property type="match status" value="1"/>
</dbReference>
<dbReference type="InterPro" id="IPR044992">
    <property type="entry name" value="ChyE-like"/>
</dbReference>
<dbReference type="EMBL" id="JABELV010000131">
    <property type="protein sequence ID" value="KAG7529925.1"/>
    <property type="molecule type" value="Genomic_DNA"/>
</dbReference>
<dbReference type="PANTHER" id="PTHR42695">
    <property type="entry name" value="GLUTAMINE AMIDOTRANSFERASE YLR126C-RELATED"/>
    <property type="match status" value="1"/>
</dbReference>
<dbReference type="AlphaFoldDB" id="A0A8K0NRG6"/>
<evidence type="ECO:0000259" key="1">
    <source>
        <dbReference type="Pfam" id="PF00117"/>
    </source>
</evidence>
<dbReference type="GO" id="GO:0005829">
    <property type="term" value="C:cytosol"/>
    <property type="evidence" value="ECO:0007669"/>
    <property type="project" value="TreeGrafter"/>
</dbReference>
<dbReference type="SUPFAM" id="SSF52317">
    <property type="entry name" value="Class I glutamine amidotransferase-like"/>
    <property type="match status" value="1"/>
</dbReference>
<evidence type="ECO:0000313" key="2">
    <source>
        <dbReference type="EMBL" id="KAG7529925.1"/>
    </source>
</evidence>
<dbReference type="Pfam" id="PF00117">
    <property type="entry name" value="GATase"/>
    <property type="match status" value="1"/>
</dbReference>
<sequence length="295" mass="32960">MASTPDGKPSGILNLAFFKCDSLEKESIEKHGEYQDVIHNLFEPLLPEHLKLETKSYDVLDKREYPTDDELKDIDAIIISGSFEDDAHEDAIWILKLAGFLIKIHDDFPRIRMIGICFGLQVLARAFGPSKIEPNPKGWEVGSTKVNLTDIGRKIVWGEDATSLEDASGLPDHVITRQIHSDIVSKLPPNFELLGSSEICPIQGIVSFYEEGKETPAFTHSHQSTLPAEPWARVHIIAFQGHPEWHEGIIEPFISAYESDGTFTADFAEQARKQTRKEHDGVRVGKVLLKVLGVA</sequence>
<dbReference type="Gene3D" id="3.40.50.880">
    <property type="match status" value="1"/>
</dbReference>